<dbReference type="EMBL" id="WJIE01000020">
    <property type="protein sequence ID" value="MRG97760.1"/>
    <property type="molecule type" value="Genomic_DNA"/>
</dbReference>
<dbReference type="AlphaFoldDB" id="A0A6N7Q4D9"/>
<name>A0A6N7Q4D9_9BACT</name>
<comment type="caution">
    <text evidence="1">The sequence shown here is derived from an EMBL/GenBank/DDBJ whole genome shotgun (WGS) entry which is preliminary data.</text>
</comment>
<evidence type="ECO:0008006" key="3">
    <source>
        <dbReference type="Google" id="ProtNLM"/>
    </source>
</evidence>
<proteinExistence type="predicted"/>
<accession>A0A6N7Q4D9</accession>
<gene>
    <name evidence="1" type="ORF">GF068_38440</name>
</gene>
<evidence type="ECO:0000313" key="2">
    <source>
        <dbReference type="Proteomes" id="UP000440224"/>
    </source>
</evidence>
<evidence type="ECO:0000313" key="1">
    <source>
        <dbReference type="EMBL" id="MRG97760.1"/>
    </source>
</evidence>
<keyword evidence="2" id="KW-1185">Reference proteome</keyword>
<dbReference type="Proteomes" id="UP000440224">
    <property type="component" value="Unassembled WGS sequence"/>
</dbReference>
<sequence length="161" mass="17278">MNSRDSARRLGHVVASLLLVACGCSSPQTPAEGDTRSTAVVEAGRMPSEEDGANSTCGRETNVHGAGYDAAARACLWDAWRNGSPAGLVITMHTVEGDPITYTLRVRPSRVIEVVEDNRDRFGARGVHRSTCKDLERRASGDRFGFVLRGCEGHAAEIVIP</sequence>
<reference evidence="1 2" key="1">
    <citation type="submission" date="2019-10" db="EMBL/GenBank/DDBJ databases">
        <title>A soil myxobacterium in the family Polyangiaceae.</title>
        <authorList>
            <person name="Li Y."/>
            <person name="Wang J."/>
        </authorList>
    </citation>
    <scope>NUCLEOTIDE SEQUENCE [LARGE SCALE GENOMIC DNA]</scope>
    <source>
        <strain evidence="1 2">DSM 14734</strain>
    </source>
</reference>
<dbReference type="PROSITE" id="PS51257">
    <property type="entry name" value="PROKAR_LIPOPROTEIN"/>
    <property type="match status" value="1"/>
</dbReference>
<protein>
    <recommendedName>
        <fullName evidence="3">DUF4362 domain-containing protein</fullName>
    </recommendedName>
</protein>
<organism evidence="1 2">
    <name type="scientific">Polyangium spumosum</name>
    <dbReference type="NCBI Taxonomy" id="889282"/>
    <lineage>
        <taxon>Bacteria</taxon>
        <taxon>Pseudomonadati</taxon>
        <taxon>Myxococcota</taxon>
        <taxon>Polyangia</taxon>
        <taxon>Polyangiales</taxon>
        <taxon>Polyangiaceae</taxon>
        <taxon>Polyangium</taxon>
    </lineage>
</organism>